<feature type="transmembrane region" description="Helical" evidence="2">
    <location>
        <begin position="441"/>
        <end position="474"/>
    </location>
</feature>
<feature type="transmembrane region" description="Helical" evidence="2">
    <location>
        <begin position="329"/>
        <end position="348"/>
    </location>
</feature>
<feature type="region of interest" description="Disordered" evidence="1">
    <location>
        <begin position="1678"/>
        <end position="1845"/>
    </location>
</feature>
<feature type="transmembrane region" description="Helical" evidence="2">
    <location>
        <begin position="111"/>
        <end position="131"/>
    </location>
</feature>
<sequence>MESTARKRVNQQIPTHSKDEKLSTDIPFGAGVDTSSTTPNSTETSEPNLQPTSPSDSPAQEDNLPVDIITANYKGVSKERINFAVAVLEGQDDLARGLYGQIYGRFMRGSYDWLVIICMFFGSVIVDRVAMSTNPNASNDWNKVFMGITGSIIILVSHVDSWCKGSYLGADAAIGAVLGIHSLIASIDTGMRGGPLNINLPPWMFHLFIFCLVFLGKEFVSWPTAIMVLVNFAVYCFILEQYYPVIFMVLLLIFIRHIEEKESHKESPVKSNDDLFNTVISTLDVKKIFPDAKPEHVHLAVAVLQDDEDKVKELLDKRYTKVLTGEYDWAAMVLMLILAFASDLAASYKNVKPGETSASGEFDAVYLGIASSIIILVSHADNYFKHYKLAIDAMIGVAFGLHRLLISIQEGRQGSTHITLYDWMFSVYVVSIFFVDKKYVGHTAAAMVCLNLVFNCLILKIFYPIPLIGIVWALRRGNFECVDKYLKNNENEMLIKGAVGVFMTVLFGYMLLNSVKWDVWFGVETDNPDVSLYLQPGSSHVVHPVVGDDAIVLPCPVSSVSSDLYVEKIGTFYSSRVDIPYNASLNGFVIRPATGSYKDLNKHLGRYTCSQIRFGLEATISVEITSPIEYDIQPASEQIIVEGSETMTVSCGGNAPLKLSLYSGGEKALNVTYFYNGHGDRFRFRGVASYIPQKNEQDGISCTTEGNGKSIHLWKFVATDYQVKQRISSDRKQIECMISPKSKNAVKPSLKLSYCRNHDECLLFNETENHNDAGNFTISSCGEGCTSSTVMKVGGFWATCSDGGDIVKKSLYYSDLNLNLYSMDEPSKESRMAEINGESESSVSVRWSRFFLPENGEWSIPTDFAWEETHREEQDGSLSSTITIQPTGQTGYNVSWSALAWNSDKFSKNDKGSIQLRHEFVPEQAEKQVPGDNIVHCPPPECKCPPVSCHEVNVSGQGSVLAYQIAVTFFAAGFIFLLISKRSKETESPEMNNDDLFNTVISTLDVKDIFPDAIPEQGATPGEFGTAYLGIASSLIILVSHVDNFYKHYKLGVDAIIGVVFGLHRLVISIREGWQGSTHITLDHWMFSVYVVSIFFVVNFVISDSVIKLYDKDGKELFTSQGSGGEVSPRREDFPIVLSCTSSSPNGWKINLSGDENQLKNGDIKRSTISDDTNGILFTSRLTLPNYTNSIVGRYACSSNHNSDRIGIQLFLQPDNPDVSLYLRPGSSHVVQPIVGDDAIVLPCPVSSISSDLFVEKMRMFTSSRVDIPYDASRNGFVIRPATGRYTDLIKYVGSFTCSQIGFGSEDAIAVEISSPIGYEVHPASEQMIVEGLETMTVSCGANFPFKLSLYNGREKALNVTYFYNGIGDRFRFRGLASYIPEKDEEDEISCATEGNGRSVHAWKFVAKDYQVKQRISSDRKRIECMISPKSKDDVKPSLKLSYCRNHDECLLFNQTEIHNDAGNFIISSCGEGCISATFNKVGGFWATCSDGGDIVKKALFYSDINLNLLSVRWSRFFLPENGEWAMPKDFAWDETNREEQDGSLSSTITIQPNGQAGYNVSWSAFGWNLNKFSKNDKGLIQLSHEFVPKQAEKQVPEDNVVHCPPPERLPISCPETYDKLPIWFTVLGPDSVWIYPIALTFFAAGFIVLLVSKLFENKSFPEDAHLRNGVEKVYQERTGSDTDFTPQETDLIDTSYHNGTTDDNSSTSTPTFSRQSTFQQNPRSSQNIVSPSQSQMSQDVQMFHHEVSDQSNTNFTRQHLPSTDLESEKLPPPTANASNGDKFASSRFTSKRKSPPHPKEGVRKKQVAAVARGRRKRSQCKKEDHHGEEEGVTESKKFKRADES</sequence>
<feature type="region of interest" description="Disordered" evidence="1">
    <location>
        <begin position="1"/>
        <end position="62"/>
    </location>
</feature>
<feature type="transmembrane region" description="Helical" evidence="2">
    <location>
        <begin position="172"/>
        <end position="191"/>
    </location>
</feature>
<comment type="caution">
    <text evidence="3">The sequence shown here is derived from an EMBL/GenBank/DDBJ whole genome shotgun (WGS) entry which is preliminary data.</text>
</comment>
<proteinExistence type="predicted"/>
<keyword evidence="2" id="KW-1133">Transmembrane helix</keyword>
<feature type="transmembrane region" description="Helical" evidence="2">
    <location>
        <begin position="1080"/>
        <end position="1102"/>
    </location>
</feature>
<gene>
    <name evidence="3" type="ORF">Fcan01_10787</name>
</gene>
<feature type="transmembrane region" description="Helical" evidence="2">
    <location>
        <begin position="203"/>
        <end position="220"/>
    </location>
</feature>
<feature type="transmembrane region" description="Helical" evidence="2">
    <location>
        <begin position="360"/>
        <end position="380"/>
    </location>
</feature>
<feature type="transmembrane region" description="Helical" evidence="2">
    <location>
        <begin position="232"/>
        <end position="255"/>
    </location>
</feature>
<evidence type="ECO:0000313" key="4">
    <source>
        <dbReference type="Proteomes" id="UP000198287"/>
    </source>
</evidence>
<dbReference type="Proteomes" id="UP000198287">
    <property type="component" value="Unassembled WGS sequence"/>
</dbReference>
<feature type="transmembrane region" description="Helical" evidence="2">
    <location>
        <begin position="386"/>
        <end position="406"/>
    </location>
</feature>
<feature type="compositionally biased region" description="Low complexity" evidence="1">
    <location>
        <begin position="1702"/>
        <end position="1714"/>
    </location>
</feature>
<organism evidence="3 4">
    <name type="scientific">Folsomia candida</name>
    <name type="common">Springtail</name>
    <dbReference type="NCBI Taxonomy" id="158441"/>
    <lineage>
        <taxon>Eukaryota</taxon>
        <taxon>Metazoa</taxon>
        <taxon>Ecdysozoa</taxon>
        <taxon>Arthropoda</taxon>
        <taxon>Hexapoda</taxon>
        <taxon>Collembola</taxon>
        <taxon>Entomobryomorpha</taxon>
        <taxon>Isotomoidea</taxon>
        <taxon>Isotomidae</taxon>
        <taxon>Proisotominae</taxon>
        <taxon>Folsomia</taxon>
    </lineage>
</organism>
<feature type="compositionally biased region" description="Low complexity" evidence="1">
    <location>
        <begin position="34"/>
        <end position="48"/>
    </location>
</feature>
<name>A0A226EAE2_FOLCA</name>
<dbReference type="EMBL" id="LNIX01000005">
    <property type="protein sequence ID" value="OXA54483.1"/>
    <property type="molecule type" value="Genomic_DNA"/>
</dbReference>
<keyword evidence="4" id="KW-1185">Reference proteome</keyword>
<evidence type="ECO:0000256" key="1">
    <source>
        <dbReference type="SAM" id="MobiDB-lite"/>
    </source>
</evidence>
<reference evidence="3 4" key="1">
    <citation type="submission" date="2015-12" db="EMBL/GenBank/DDBJ databases">
        <title>The genome of Folsomia candida.</title>
        <authorList>
            <person name="Faddeeva A."/>
            <person name="Derks M.F."/>
            <person name="Anvar Y."/>
            <person name="Smit S."/>
            <person name="Van Straalen N."/>
            <person name="Roelofs D."/>
        </authorList>
    </citation>
    <scope>NUCLEOTIDE SEQUENCE [LARGE SCALE GENOMIC DNA]</scope>
    <source>
        <strain evidence="3 4">VU population</strain>
        <tissue evidence="3">Whole body</tissue>
    </source>
</reference>
<feature type="transmembrane region" description="Helical" evidence="2">
    <location>
        <begin position="1633"/>
        <end position="1652"/>
    </location>
</feature>
<feature type="transmembrane region" description="Helical" evidence="2">
    <location>
        <begin position="494"/>
        <end position="512"/>
    </location>
</feature>
<accession>A0A226EAE2</accession>
<evidence type="ECO:0000256" key="2">
    <source>
        <dbReference type="SAM" id="Phobius"/>
    </source>
</evidence>
<feature type="compositionally biased region" description="Polar residues" evidence="1">
    <location>
        <begin position="1750"/>
        <end position="1762"/>
    </location>
</feature>
<feature type="compositionally biased region" description="Basic residues" evidence="1">
    <location>
        <begin position="1805"/>
        <end position="1820"/>
    </location>
</feature>
<feature type="transmembrane region" description="Helical" evidence="2">
    <location>
        <begin position="143"/>
        <end position="160"/>
    </location>
</feature>
<evidence type="ECO:0000313" key="3">
    <source>
        <dbReference type="EMBL" id="OXA54483.1"/>
    </source>
</evidence>
<keyword evidence="2" id="KW-0472">Membrane</keyword>
<feature type="compositionally biased region" description="Polar residues" evidence="1">
    <location>
        <begin position="1715"/>
        <end position="1741"/>
    </location>
</feature>
<keyword evidence="2" id="KW-0812">Transmembrane</keyword>
<feature type="transmembrane region" description="Helical" evidence="2">
    <location>
        <begin position="960"/>
        <end position="979"/>
    </location>
</feature>
<feature type="compositionally biased region" description="Polar residues" evidence="1">
    <location>
        <begin position="49"/>
        <end position="60"/>
    </location>
</feature>
<feature type="compositionally biased region" description="Basic and acidic residues" evidence="1">
    <location>
        <begin position="1821"/>
        <end position="1845"/>
    </location>
</feature>
<feature type="transmembrane region" description="Helical" evidence="2">
    <location>
        <begin position="418"/>
        <end position="435"/>
    </location>
</feature>
<protein>
    <submittedName>
        <fullName evidence="3">Uncharacterized protein</fullName>
    </submittedName>
</protein>